<evidence type="ECO:0000256" key="1">
    <source>
        <dbReference type="SAM" id="Coils"/>
    </source>
</evidence>
<name>A0AAD7CF24_9AGAR</name>
<feature type="domain" description="GLTSCR protein conserved" evidence="3">
    <location>
        <begin position="95"/>
        <end position="199"/>
    </location>
</feature>
<keyword evidence="5" id="KW-1185">Reference proteome</keyword>
<reference evidence="4" key="1">
    <citation type="submission" date="2023-03" db="EMBL/GenBank/DDBJ databases">
        <title>Massive genome expansion in bonnet fungi (Mycena s.s.) driven by repeated elements and novel gene families across ecological guilds.</title>
        <authorList>
            <consortium name="Lawrence Berkeley National Laboratory"/>
            <person name="Harder C.B."/>
            <person name="Miyauchi S."/>
            <person name="Viragh M."/>
            <person name="Kuo A."/>
            <person name="Thoen E."/>
            <person name="Andreopoulos B."/>
            <person name="Lu D."/>
            <person name="Skrede I."/>
            <person name="Drula E."/>
            <person name="Henrissat B."/>
            <person name="Morin E."/>
            <person name="Kohler A."/>
            <person name="Barry K."/>
            <person name="LaButti K."/>
            <person name="Morin E."/>
            <person name="Salamov A."/>
            <person name="Lipzen A."/>
            <person name="Mereny Z."/>
            <person name="Hegedus B."/>
            <person name="Baldrian P."/>
            <person name="Stursova M."/>
            <person name="Weitz H."/>
            <person name="Taylor A."/>
            <person name="Grigoriev I.V."/>
            <person name="Nagy L.G."/>
            <person name="Martin F."/>
            <person name="Kauserud H."/>
        </authorList>
    </citation>
    <scope>NUCLEOTIDE SEQUENCE</scope>
    <source>
        <strain evidence="4">9284</strain>
    </source>
</reference>
<dbReference type="Proteomes" id="UP001221142">
    <property type="component" value="Unassembled WGS sequence"/>
</dbReference>
<proteinExistence type="predicted"/>
<evidence type="ECO:0000313" key="5">
    <source>
        <dbReference type="Proteomes" id="UP001221142"/>
    </source>
</evidence>
<evidence type="ECO:0000313" key="4">
    <source>
        <dbReference type="EMBL" id="KAJ7647250.1"/>
    </source>
</evidence>
<feature type="region of interest" description="Disordered" evidence="2">
    <location>
        <begin position="1"/>
        <end position="23"/>
    </location>
</feature>
<accession>A0AAD7CF24</accession>
<keyword evidence="1" id="KW-0175">Coiled coil</keyword>
<feature type="coiled-coil region" evidence="1">
    <location>
        <begin position="186"/>
        <end position="225"/>
    </location>
</feature>
<dbReference type="Pfam" id="PF15249">
    <property type="entry name" value="GLTSCR1"/>
    <property type="match status" value="1"/>
</dbReference>
<evidence type="ECO:0000256" key="2">
    <source>
        <dbReference type="SAM" id="MobiDB-lite"/>
    </source>
</evidence>
<organism evidence="4 5">
    <name type="scientific">Roridomyces roridus</name>
    <dbReference type="NCBI Taxonomy" id="1738132"/>
    <lineage>
        <taxon>Eukaryota</taxon>
        <taxon>Fungi</taxon>
        <taxon>Dikarya</taxon>
        <taxon>Basidiomycota</taxon>
        <taxon>Agaricomycotina</taxon>
        <taxon>Agaricomycetes</taxon>
        <taxon>Agaricomycetidae</taxon>
        <taxon>Agaricales</taxon>
        <taxon>Marasmiineae</taxon>
        <taxon>Mycenaceae</taxon>
        <taxon>Roridomyces</taxon>
    </lineage>
</organism>
<feature type="region of interest" description="Disordered" evidence="2">
    <location>
        <begin position="62"/>
        <end position="84"/>
    </location>
</feature>
<dbReference type="AlphaFoldDB" id="A0AAD7CF24"/>
<evidence type="ECO:0000259" key="3">
    <source>
        <dbReference type="Pfam" id="PF15249"/>
    </source>
</evidence>
<dbReference type="EMBL" id="JARKIF010000002">
    <property type="protein sequence ID" value="KAJ7647250.1"/>
    <property type="molecule type" value="Genomic_DNA"/>
</dbReference>
<protein>
    <recommendedName>
        <fullName evidence="3">GLTSCR protein conserved domain-containing protein</fullName>
    </recommendedName>
</protein>
<comment type="caution">
    <text evidence="4">The sequence shown here is derived from an EMBL/GenBank/DDBJ whole genome shotgun (WGS) entry which is preliminary data.</text>
</comment>
<gene>
    <name evidence="4" type="ORF">FB45DRAFT_821964</name>
</gene>
<dbReference type="InterPro" id="IPR015671">
    <property type="entry name" value="GSCR1_dom"/>
</dbReference>
<sequence>MSSSNNFVFSSSSSPSTAPILSYPPTSSLPYPATYPYARPPYASPNPVWSAVPATWSIPGVLPTKKPPRLKKRTPEEEETTKSTAARVVTRLAQDHAAVLNPDTETPFTDCLDVVNRLLPYHVFLQPRDDLDRKGKGKAEELKAEIRETKFALECFKRKRNLEARFRKIKTRSGKRPASDEQAVVLAQAVLEADRAETNLLNHELRTARAELDKIERDKRARMQQVAPAQYYRAYAYPYAQQYAPASSTTVFQAVPPPSTTTTTPIPVQIPVSSLVALHALGIHPVAAISLVPGTPLPPAVLRSSDGTVLNLEIIPALLEPAQRNGLAVVVNSLIAAAPAASTTT</sequence>